<keyword evidence="2" id="KW-0804">Transcription</keyword>
<evidence type="ECO:0000313" key="5">
    <source>
        <dbReference type="EMBL" id="WAQ96870.1"/>
    </source>
</evidence>
<feature type="compositionally biased region" description="Acidic residues" evidence="4">
    <location>
        <begin position="187"/>
        <end position="200"/>
    </location>
</feature>
<proteinExistence type="predicted"/>
<name>A0ABY7DJK6_MYAAR</name>
<protein>
    <submittedName>
        <fullName evidence="5">GON4L-like protein</fullName>
    </submittedName>
</protein>
<evidence type="ECO:0000256" key="3">
    <source>
        <dbReference type="ARBA" id="ARBA00023242"/>
    </source>
</evidence>
<dbReference type="PANTHER" id="PTHR16088">
    <property type="entry name" value="YY1 ASSOCIATED PROTEIN-RELATED"/>
    <property type="match status" value="1"/>
</dbReference>
<feature type="region of interest" description="Disordered" evidence="4">
    <location>
        <begin position="325"/>
        <end position="388"/>
    </location>
</feature>
<evidence type="ECO:0000256" key="2">
    <source>
        <dbReference type="ARBA" id="ARBA00023163"/>
    </source>
</evidence>
<dbReference type="InterPro" id="IPR052435">
    <property type="entry name" value="YY1-Transcr_Regul"/>
</dbReference>
<accession>A0ABY7DJK6</accession>
<feature type="region of interest" description="Disordered" evidence="4">
    <location>
        <begin position="140"/>
        <end position="240"/>
    </location>
</feature>
<keyword evidence="1" id="KW-0805">Transcription regulation</keyword>
<gene>
    <name evidence="5" type="ORF">MAR_029560</name>
</gene>
<feature type="compositionally biased region" description="Acidic residues" evidence="4">
    <location>
        <begin position="325"/>
        <end position="335"/>
    </location>
</feature>
<feature type="compositionally biased region" description="Polar residues" evidence="4">
    <location>
        <begin position="98"/>
        <end position="110"/>
    </location>
</feature>
<evidence type="ECO:0000256" key="4">
    <source>
        <dbReference type="SAM" id="MobiDB-lite"/>
    </source>
</evidence>
<dbReference type="EMBL" id="CP111013">
    <property type="protein sequence ID" value="WAQ96870.1"/>
    <property type="molecule type" value="Genomic_DNA"/>
</dbReference>
<feature type="compositionally biased region" description="Basic and acidic residues" evidence="4">
    <location>
        <begin position="140"/>
        <end position="152"/>
    </location>
</feature>
<feature type="compositionally biased region" description="Low complexity" evidence="4">
    <location>
        <begin position="36"/>
        <end position="49"/>
    </location>
</feature>
<feature type="compositionally biased region" description="Basic and acidic residues" evidence="4">
    <location>
        <begin position="62"/>
        <end position="97"/>
    </location>
</feature>
<organism evidence="5 6">
    <name type="scientific">Mya arenaria</name>
    <name type="common">Soft-shell clam</name>
    <dbReference type="NCBI Taxonomy" id="6604"/>
    <lineage>
        <taxon>Eukaryota</taxon>
        <taxon>Metazoa</taxon>
        <taxon>Spiralia</taxon>
        <taxon>Lophotrochozoa</taxon>
        <taxon>Mollusca</taxon>
        <taxon>Bivalvia</taxon>
        <taxon>Autobranchia</taxon>
        <taxon>Heteroconchia</taxon>
        <taxon>Euheterodonta</taxon>
        <taxon>Imparidentia</taxon>
        <taxon>Neoheterodontei</taxon>
        <taxon>Myida</taxon>
        <taxon>Myoidea</taxon>
        <taxon>Myidae</taxon>
        <taxon>Mya</taxon>
    </lineage>
</organism>
<evidence type="ECO:0000256" key="1">
    <source>
        <dbReference type="ARBA" id="ARBA00023015"/>
    </source>
</evidence>
<dbReference type="Proteomes" id="UP001164746">
    <property type="component" value="Chromosome 2"/>
</dbReference>
<feature type="compositionally biased region" description="Polar residues" evidence="4">
    <location>
        <begin position="377"/>
        <end position="388"/>
    </location>
</feature>
<dbReference type="PANTHER" id="PTHR16088:SF3">
    <property type="entry name" value="GON-4-LIKE PROTEIN"/>
    <property type="match status" value="1"/>
</dbReference>
<feature type="compositionally biased region" description="Low complexity" evidence="4">
    <location>
        <begin position="350"/>
        <end position="359"/>
    </location>
</feature>
<feature type="compositionally biased region" description="Acidic residues" evidence="4">
    <location>
        <begin position="217"/>
        <end position="232"/>
    </location>
</feature>
<evidence type="ECO:0000313" key="6">
    <source>
        <dbReference type="Proteomes" id="UP001164746"/>
    </source>
</evidence>
<keyword evidence="3" id="KW-0539">Nucleus</keyword>
<sequence length="790" mass="89259">MHKAFLNVKEKMDEEKSTSVKAERKRVYKSIFGPQSDSSSESSSSSSSSDSDDEFSPQTGKLEVKNEIKENSKEESENTESVEDKGKNKMNPIKEECSASQKLTEESVSSGIPDLLSKDQKAMLKELLVNELKCAVDAVAGDKTDSADDSPDRPTQLYMGPYGKIRSPFKKVSSLQTYSKQCKETQSVEEGDSSDEEPGDTSDQQLIEQQGVVSGDESSEGEGLQIDESDQDMDGKLDGKSNKFALSAINVKSIIHKIITNESVVEMVRKAVQEEMAGKEFEYEPKLTRAKLKQFEAQGQVPVNWGLSPVKRPKAESPNFLEMELPEEEDDDEDFNPDKVVPESDEDSESVVSSSYVSDIGSPAPSTPLSAPVTPGLNDSTTRADITPTNLDSDISQQSLLSPMGPPLVVNVPRSNKKPSCLQQRFKDQTIFDLEANFVAPDISEDLYDTSCDDNDWKTFLVDFSRLQPDTTLTGSMGAWLDEDDEEADPEYNFLEEQEEFDHEDFRNDRAVKVSKREVNQLLDELYSSLGDNDPLNEDVRQSIKVQLHSDTRKRYEQRLILEIGDGERRQIHDQMRKHVQLLTQTFVLAEGNTELQPVADTAAMYLRELHHFGSGSAADTQQRSHFWACNLPGSLELLNTYRSVPIPALTEEDRDRLDLLDFRHDNQVLPSLTHRQMFVMWTNKVFMFPDLLPAGAFFRQCEIKRDRSRVKFLDSEDNLLAMGLAQFHHLSDSREYIQRFMLPCKSLKQIQIRIKNLRANAAKDNAVKYWCKFKVLPRFPQCAQSLHQT</sequence>
<reference evidence="5" key="1">
    <citation type="submission" date="2022-11" db="EMBL/GenBank/DDBJ databases">
        <title>Centuries of genome instability and evolution in soft-shell clam transmissible cancer (bioRxiv).</title>
        <authorList>
            <person name="Hart S.F.M."/>
            <person name="Yonemitsu M.A."/>
            <person name="Giersch R.M."/>
            <person name="Beal B.F."/>
            <person name="Arriagada G."/>
            <person name="Davis B.W."/>
            <person name="Ostrander E.A."/>
            <person name="Goff S.P."/>
            <person name="Metzger M.J."/>
        </authorList>
    </citation>
    <scope>NUCLEOTIDE SEQUENCE</scope>
    <source>
        <strain evidence="5">MELC-2E11</strain>
        <tissue evidence="5">Siphon/mantle</tissue>
    </source>
</reference>
<keyword evidence="6" id="KW-1185">Reference proteome</keyword>
<feature type="region of interest" description="Disordered" evidence="4">
    <location>
        <begin position="1"/>
        <end position="111"/>
    </location>
</feature>
<feature type="compositionally biased region" description="Basic and acidic residues" evidence="4">
    <location>
        <begin position="8"/>
        <end position="22"/>
    </location>
</feature>